<evidence type="ECO:0000256" key="23">
    <source>
        <dbReference type="SAM" id="Phobius"/>
    </source>
</evidence>
<keyword evidence="10" id="KW-0732">Signal</keyword>
<feature type="binding site" evidence="21">
    <location>
        <position position="589"/>
    </location>
    <ligand>
        <name>ATP</name>
        <dbReference type="ChEBI" id="CHEBI:30616"/>
    </ligand>
</feature>
<accession>A0A540MWF6</accession>
<proteinExistence type="predicted"/>
<keyword evidence="16 23" id="KW-0472">Membrane</keyword>
<keyword evidence="5" id="KW-0723">Serine/threonine-protein kinase</keyword>
<dbReference type="Proteomes" id="UP000315295">
    <property type="component" value="Unassembled WGS sequence"/>
</dbReference>
<keyword evidence="11" id="KW-0677">Repeat</keyword>
<evidence type="ECO:0000256" key="3">
    <source>
        <dbReference type="ARBA" id="ARBA00012513"/>
    </source>
</evidence>
<comment type="catalytic activity">
    <reaction evidence="19">
        <text>L-threonyl-[protein] + ATP = O-phospho-L-threonyl-[protein] + ADP + H(+)</text>
        <dbReference type="Rhea" id="RHEA:46608"/>
        <dbReference type="Rhea" id="RHEA-COMP:11060"/>
        <dbReference type="Rhea" id="RHEA-COMP:11605"/>
        <dbReference type="ChEBI" id="CHEBI:15378"/>
        <dbReference type="ChEBI" id="CHEBI:30013"/>
        <dbReference type="ChEBI" id="CHEBI:30616"/>
        <dbReference type="ChEBI" id="CHEBI:61977"/>
        <dbReference type="ChEBI" id="CHEBI:456216"/>
        <dbReference type="EC" id="2.7.11.1"/>
    </reaction>
</comment>
<reference evidence="25 26" key="1">
    <citation type="journal article" date="2019" name="G3 (Bethesda)">
        <title>Sequencing of a Wild Apple (Malus baccata) Genome Unravels the Differences Between Cultivated and Wild Apple Species Regarding Disease Resistance and Cold Tolerance.</title>
        <authorList>
            <person name="Chen X."/>
        </authorList>
    </citation>
    <scope>NUCLEOTIDE SEQUENCE [LARGE SCALE GENOMIC DNA]</scope>
    <source>
        <strain evidence="26">cv. Shandingzi</strain>
        <tissue evidence="25">Leaves</tissue>
    </source>
</reference>
<evidence type="ECO:0000256" key="22">
    <source>
        <dbReference type="SAM" id="MobiDB-lite"/>
    </source>
</evidence>
<keyword evidence="9 23" id="KW-0812">Transmembrane</keyword>
<keyword evidence="7" id="KW-0433">Leucine-rich repeat</keyword>
<evidence type="ECO:0000256" key="9">
    <source>
        <dbReference type="ARBA" id="ARBA00022692"/>
    </source>
</evidence>
<dbReference type="SUPFAM" id="SSF52058">
    <property type="entry name" value="L domain-like"/>
    <property type="match status" value="1"/>
</dbReference>
<keyword evidence="15 23" id="KW-1133">Transmembrane helix</keyword>
<feature type="domain" description="Protein kinase" evidence="24">
    <location>
        <begin position="561"/>
        <end position="847"/>
    </location>
</feature>
<keyword evidence="6" id="KW-0597">Phosphoprotein</keyword>
<dbReference type="CDD" id="cd14066">
    <property type="entry name" value="STKc_IRAK"/>
    <property type="match status" value="1"/>
</dbReference>
<dbReference type="GO" id="GO:0004674">
    <property type="term" value="F:protein serine/threonine kinase activity"/>
    <property type="evidence" value="ECO:0007669"/>
    <property type="project" value="UniProtKB-KW"/>
</dbReference>
<dbReference type="AlphaFoldDB" id="A0A540MWF6"/>
<evidence type="ECO:0000259" key="24">
    <source>
        <dbReference type="PROSITE" id="PS50011"/>
    </source>
</evidence>
<evidence type="ECO:0000256" key="6">
    <source>
        <dbReference type="ARBA" id="ARBA00022553"/>
    </source>
</evidence>
<comment type="catalytic activity">
    <reaction evidence="20">
        <text>L-seryl-[protein] + ATP = O-phospho-L-seryl-[protein] + ADP + H(+)</text>
        <dbReference type="Rhea" id="RHEA:17989"/>
        <dbReference type="Rhea" id="RHEA-COMP:9863"/>
        <dbReference type="Rhea" id="RHEA-COMP:11604"/>
        <dbReference type="ChEBI" id="CHEBI:15378"/>
        <dbReference type="ChEBI" id="CHEBI:29999"/>
        <dbReference type="ChEBI" id="CHEBI:30616"/>
        <dbReference type="ChEBI" id="CHEBI:83421"/>
        <dbReference type="ChEBI" id="CHEBI:456216"/>
        <dbReference type="EC" id="2.7.11.1"/>
    </reaction>
</comment>
<evidence type="ECO:0000256" key="16">
    <source>
        <dbReference type="ARBA" id="ARBA00023136"/>
    </source>
</evidence>
<dbReference type="GO" id="GO:0005524">
    <property type="term" value="F:ATP binding"/>
    <property type="evidence" value="ECO:0007669"/>
    <property type="project" value="UniProtKB-UniRule"/>
</dbReference>
<dbReference type="InterPro" id="IPR021720">
    <property type="entry name" value="Malectin_dom"/>
</dbReference>
<evidence type="ECO:0000256" key="13">
    <source>
        <dbReference type="ARBA" id="ARBA00022777"/>
    </source>
</evidence>
<evidence type="ECO:0000256" key="10">
    <source>
        <dbReference type="ARBA" id="ARBA00022729"/>
    </source>
</evidence>
<keyword evidence="26" id="KW-1185">Reference proteome</keyword>
<keyword evidence="18" id="KW-0325">Glycoprotein</keyword>
<feature type="transmembrane region" description="Helical" evidence="23">
    <location>
        <begin position="500"/>
        <end position="524"/>
    </location>
</feature>
<evidence type="ECO:0000256" key="5">
    <source>
        <dbReference type="ARBA" id="ARBA00022527"/>
    </source>
</evidence>
<dbReference type="FunFam" id="3.30.200.20:FF:000217">
    <property type="entry name" value="probable LRR receptor-like serine/threonine-protein kinase At1g53430"/>
    <property type="match status" value="1"/>
</dbReference>
<evidence type="ECO:0000256" key="18">
    <source>
        <dbReference type="ARBA" id="ARBA00023180"/>
    </source>
</evidence>
<dbReference type="PROSITE" id="PS50011">
    <property type="entry name" value="PROTEIN_KINASE_DOM"/>
    <property type="match status" value="1"/>
</dbReference>
<dbReference type="STRING" id="106549.A0A540MWF6"/>
<organism evidence="25 26">
    <name type="scientific">Malus baccata</name>
    <name type="common">Siberian crab apple</name>
    <name type="synonym">Pyrus baccata</name>
    <dbReference type="NCBI Taxonomy" id="106549"/>
    <lineage>
        <taxon>Eukaryota</taxon>
        <taxon>Viridiplantae</taxon>
        <taxon>Streptophyta</taxon>
        <taxon>Embryophyta</taxon>
        <taxon>Tracheophyta</taxon>
        <taxon>Spermatophyta</taxon>
        <taxon>Magnoliopsida</taxon>
        <taxon>eudicotyledons</taxon>
        <taxon>Gunneridae</taxon>
        <taxon>Pentapetalae</taxon>
        <taxon>rosids</taxon>
        <taxon>fabids</taxon>
        <taxon>Rosales</taxon>
        <taxon>Rosaceae</taxon>
        <taxon>Amygdaloideae</taxon>
        <taxon>Maleae</taxon>
        <taxon>Malus</taxon>
    </lineage>
</organism>
<evidence type="ECO:0000256" key="2">
    <source>
        <dbReference type="ARBA" id="ARBA00004479"/>
    </source>
</evidence>
<protein>
    <recommendedName>
        <fullName evidence="3">non-specific serine/threonine protein kinase</fullName>
        <ecNumber evidence="3">2.7.11.1</ecNumber>
    </recommendedName>
</protein>
<dbReference type="PROSITE" id="PS00108">
    <property type="entry name" value="PROTEIN_KINASE_ST"/>
    <property type="match status" value="1"/>
</dbReference>
<keyword evidence="14 21" id="KW-0067">ATP-binding</keyword>
<dbReference type="Gene3D" id="3.80.10.10">
    <property type="entry name" value="Ribonuclease Inhibitor"/>
    <property type="match status" value="1"/>
</dbReference>
<gene>
    <name evidence="25" type="ORF">C1H46_011292</name>
</gene>
<evidence type="ECO:0000256" key="20">
    <source>
        <dbReference type="ARBA" id="ARBA00048679"/>
    </source>
</evidence>
<keyword evidence="4" id="KW-1003">Cell membrane</keyword>
<dbReference type="FunFam" id="3.80.10.10:FF:000383">
    <property type="entry name" value="Leucine-rich repeat receptor protein kinase EMS1"/>
    <property type="match status" value="1"/>
</dbReference>
<dbReference type="InterPro" id="IPR011009">
    <property type="entry name" value="Kinase-like_dom_sf"/>
</dbReference>
<keyword evidence="13" id="KW-0418">Kinase</keyword>
<dbReference type="Pfam" id="PF11721">
    <property type="entry name" value="Malectin"/>
    <property type="match status" value="1"/>
</dbReference>
<dbReference type="Gene3D" id="1.10.510.10">
    <property type="entry name" value="Transferase(Phosphotransferase) domain 1"/>
    <property type="match status" value="1"/>
</dbReference>
<dbReference type="InterPro" id="IPR017441">
    <property type="entry name" value="Protein_kinase_ATP_BS"/>
</dbReference>
<keyword evidence="17" id="KW-0675">Receptor</keyword>
<dbReference type="PANTHER" id="PTHR48006:SF81">
    <property type="entry name" value="PROTEIN KINASE DOMAIN-CONTAINING PROTEIN"/>
    <property type="match status" value="1"/>
</dbReference>
<name>A0A540MWF6_MALBA</name>
<dbReference type="InterPro" id="IPR051824">
    <property type="entry name" value="LRR_Rcpt-Like_S/T_Kinase"/>
</dbReference>
<comment type="subcellular location">
    <subcellularLocation>
        <location evidence="1">Cell membrane</location>
    </subcellularLocation>
    <subcellularLocation>
        <location evidence="2">Membrane</location>
        <topology evidence="2">Single-pass type I membrane protein</topology>
    </subcellularLocation>
</comment>
<evidence type="ECO:0000256" key="12">
    <source>
        <dbReference type="ARBA" id="ARBA00022741"/>
    </source>
</evidence>
<dbReference type="Pfam" id="PF00560">
    <property type="entry name" value="LRR_1"/>
    <property type="match status" value="3"/>
</dbReference>
<evidence type="ECO:0000256" key="11">
    <source>
        <dbReference type="ARBA" id="ARBA00022737"/>
    </source>
</evidence>
<dbReference type="EMBL" id="VIEB01000161">
    <property type="protein sequence ID" value="TQE03121.1"/>
    <property type="molecule type" value="Genomic_DNA"/>
</dbReference>
<dbReference type="Pfam" id="PF13855">
    <property type="entry name" value="LRR_8"/>
    <property type="match status" value="1"/>
</dbReference>
<dbReference type="EC" id="2.7.11.1" evidence="3"/>
<evidence type="ECO:0000256" key="1">
    <source>
        <dbReference type="ARBA" id="ARBA00004236"/>
    </source>
</evidence>
<dbReference type="SMART" id="SM00220">
    <property type="entry name" value="S_TKc"/>
    <property type="match status" value="1"/>
</dbReference>
<dbReference type="FunFam" id="1.10.510.10:FF:000044">
    <property type="entry name" value="Putative LRR receptor-like serine/threonine-protein kinase"/>
    <property type="match status" value="1"/>
</dbReference>
<evidence type="ECO:0000313" key="26">
    <source>
        <dbReference type="Proteomes" id="UP000315295"/>
    </source>
</evidence>
<comment type="caution">
    <text evidence="25">The sequence shown here is derived from an EMBL/GenBank/DDBJ whole genome shotgun (WGS) entry which is preliminary data.</text>
</comment>
<evidence type="ECO:0000313" key="25">
    <source>
        <dbReference type="EMBL" id="TQE03121.1"/>
    </source>
</evidence>
<dbReference type="Gene3D" id="3.30.200.20">
    <property type="entry name" value="Phosphorylase Kinase, domain 1"/>
    <property type="match status" value="1"/>
</dbReference>
<sequence>MKHRILKSQDLQGTLPIELVNLTYLQEIDLTRNYLSGTIPPEWSSLPLLNITLFGNRLTGSIPKELGDITTLKSLDISFNNFSGPLPQELGSWANIERMLLSSNNFTGELPETFAMLTKIKEFRVSDSHFSGQIPDFIGNWTSLQKLLIQASGLTGPIPSGISLLTSLIDLRITDLSGPESPIPSLHKLKNMKILMLRSCNLVGRLPPNLGEMAELKTLDLSFNKLTGEIPSSFASLAKVDYIFLTGNLLTGPIPTWPKDVVDLSYNNLTIRDGDCQPLGGMNLFASSSKGNSSRTVSCFRTAQCPPCRPIFYTNDYLSLFDLYYSLRINCGGNEFTVPGETNTSYDGDTNSAGPSSFYQSTTNWALSSTGYFTDDDQTTDTLIVNNKTRLYMANPQLYMNARLSPISLTYFGFCLGNGNYTVNLHFAEIMFRNGRTHKSLGRRIFDIYIQIRLYWAGKGTTGVPVRGIYGPLISAISVDPNFDPPPKPVSDTSTGRSGVHVGAVVGIVVGGVFIILLIFGILWKRGLLGQQKTLEDDLKGVDLQTGKFTFKQLKDATSNFNKANKIGEGGFGSVYKGVLADGTVIAVKQLSSKSKQGNREFINEIGMISALQHPHLVKLHGCCIEGNQLLLVYEYLENNSVAHAFFRVEESHLKLDWPTRHKICIGTARGLAYLHEESRLKVVHRDIKATNVLLDKNLNPKISDFGLAKLDEEDNTHISTRIAGTYGYMAPEYAMRGYLTDKADVYSFGILVLEIVSGRNNTTYWKKEESFYLLDWARLLKKHGNLMDLVDPRLDSDFNKEKMIVAINVALLCCNVTSTARPTMSSVVSMLEGRAVVQELVSDPKAESIEIDAMRKHFQSSFGRGTGEKQIETGSTEGPWIASSASAHDLYPVNPDSNYWENRSERT</sequence>
<evidence type="ECO:0000256" key="8">
    <source>
        <dbReference type="ARBA" id="ARBA00022679"/>
    </source>
</evidence>
<evidence type="ECO:0000256" key="4">
    <source>
        <dbReference type="ARBA" id="ARBA00022475"/>
    </source>
</evidence>
<keyword evidence="8" id="KW-0808">Transferase</keyword>
<dbReference type="InterPro" id="IPR001611">
    <property type="entry name" value="Leu-rich_rpt"/>
</dbReference>
<dbReference type="InterPro" id="IPR008271">
    <property type="entry name" value="Ser/Thr_kinase_AS"/>
</dbReference>
<dbReference type="Gene3D" id="2.60.120.430">
    <property type="entry name" value="Galactose-binding lectin"/>
    <property type="match status" value="1"/>
</dbReference>
<dbReference type="InterPro" id="IPR000719">
    <property type="entry name" value="Prot_kinase_dom"/>
</dbReference>
<keyword evidence="12 21" id="KW-0547">Nucleotide-binding</keyword>
<evidence type="ECO:0000256" key="14">
    <source>
        <dbReference type="ARBA" id="ARBA00022840"/>
    </source>
</evidence>
<evidence type="ECO:0000256" key="7">
    <source>
        <dbReference type="ARBA" id="ARBA00022614"/>
    </source>
</evidence>
<dbReference type="InterPro" id="IPR001245">
    <property type="entry name" value="Ser-Thr/Tyr_kinase_cat_dom"/>
</dbReference>
<dbReference type="FunFam" id="3.80.10.10:FF:000433">
    <property type="entry name" value="Putative LRR receptor-like serine/threonine-protein kinase isoform A"/>
    <property type="match status" value="1"/>
</dbReference>
<dbReference type="Pfam" id="PF07714">
    <property type="entry name" value="PK_Tyr_Ser-Thr"/>
    <property type="match status" value="1"/>
</dbReference>
<evidence type="ECO:0000256" key="17">
    <source>
        <dbReference type="ARBA" id="ARBA00023170"/>
    </source>
</evidence>
<dbReference type="GO" id="GO:0005886">
    <property type="term" value="C:plasma membrane"/>
    <property type="evidence" value="ECO:0007669"/>
    <property type="project" value="UniProtKB-SubCell"/>
</dbReference>
<evidence type="ECO:0000256" key="19">
    <source>
        <dbReference type="ARBA" id="ARBA00047899"/>
    </source>
</evidence>
<evidence type="ECO:0000256" key="21">
    <source>
        <dbReference type="PROSITE-ProRule" id="PRU10141"/>
    </source>
</evidence>
<evidence type="ECO:0000256" key="15">
    <source>
        <dbReference type="ARBA" id="ARBA00022989"/>
    </source>
</evidence>
<dbReference type="PROSITE" id="PS00107">
    <property type="entry name" value="PROTEIN_KINASE_ATP"/>
    <property type="match status" value="1"/>
</dbReference>
<feature type="region of interest" description="Disordered" evidence="22">
    <location>
        <begin position="863"/>
        <end position="908"/>
    </location>
</feature>
<dbReference type="PANTHER" id="PTHR48006">
    <property type="entry name" value="LEUCINE-RICH REPEAT-CONTAINING PROTEIN DDB_G0281931-RELATED"/>
    <property type="match status" value="1"/>
</dbReference>
<dbReference type="InterPro" id="IPR032675">
    <property type="entry name" value="LRR_dom_sf"/>
</dbReference>
<dbReference type="FunFam" id="3.80.10.10:FF:000041">
    <property type="entry name" value="LRR receptor-like serine/threonine-protein kinase ERECTA"/>
    <property type="match status" value="1"/>
</dbReference>
<dbReference type="SUPFAM" id="SSF56112">
    <property type="entry name" value="Protein kinase-like (PK-like)"/>
    <property type="match status" value="1"/>
</dbReference>